<dbReference type="SUPFAM" id="SSF161098">
    <property type="entry name" value="MetI-like"/>
    <property type="match status" value="2"/>
</dbReference>
<feature type="domain" description="ABC transmembrane type-1" evidence="10">
    <location>
        <begin position="90"/>
        <end position="393"/>
    </location>
</feature>
<proteinExistence type="inferred from homology"/>
<feature type="transmembrane region" description="Helical" evidence="9">
    <location>
        <begin position="182"/>
        <end position="206"/>
    </location>
</feature>
<feature type="transmembrane region" description="Helical" evidence="9">
    <location>
        <begin position="82"/>
        <end position="113"/>
    </location>
</feature>
<name>A0A382H5F1_9ZZZZ</name>
<keyword evidence="7 9" id="KW-1133">Transmembrane helix</keyword>
<feature type="transmembrane region" description="Helical" evidence="9">
    <location>
        <begin position="125"/>
        <end position="148"/>
    </location>
</feature>
<dbReference type="PROSITE" id="PS50928">
    <property type="entry name" value="ABC_TM1"/>
    <property type="match status" value="1"/>
</dbReference>
<dbReference type="Gene3D" id="1.10.3720.10">
    <property type="entry name" value="MetI-like"/>
    <property type="match status" value="2"/>
</dbReference>
<evidence type="ECO:0000259" key="10">
    <source>
        <dbReference type="PROSITE" id="PS50928"/>
    </source>
</evidence>
<keyword evidence="3" id="KW-0813">Transport</keyword>
<comment type="subcellular location">
    <subcellularLocation>
        <location evidence="1">Cell membrane</location>
        <topology evidence="1">Multi-pass membrane protein</topology>
    </subcellularLocation>
</comment>
<organism evidence="11">
    <name type="scientific">marine metagenome</name>
    <dbReference type="NCBI Taxonomy" id="408172"/>
    <lineage>
        <taxon>unclassified sequences</taxon>
        <taxon>metagenomes</taxon>
        <taxon>ecological metagenomes</taxon>
    </lineage>
</organism>
<gene>
    <name evidence="11" type="ORF">METZ01_LOCUS235209</name>
</gene>
<evidence type="ECO:0000256" key="4">
    <source>
        <dbReference type="ARBA" id="ARBA00022475"/>
    </source>
</evidence>
<comment type="similarity">
    <text evidence="2">Belongs to the binding-protein-dependent transport system permease family. HisMQ subfamily.</text>
</comment>
<dbReference type="InterPro" id="IPR035906">
    <property type="entry name" value="MetI-like_sf"/>
</dbReference>
<dbReference type="GO" id="GO:0006865">
    <property type="term" value="P:amino acid transport"/>
    <property type="evidence" value="ECO:0007669"/>
    <property type="project" value="UniProtKB-KW"/>
</dbReference>
<dbReference type="InterPro" id="IPR000515">
    <property type="entry name" value="MetI-like"/>
</dbReference>
<dbReference type="AlphaFoldDB" id="A0A382H5F1"/>
<dbReference type="GO" id="GO:0022857">
    <property type="term" value="F:transmembrane transporter activity"/>
    <property type="evidence" value="ECO:0007669"/>
    <property type="project" value="InterPro"/>
</dbReference>
<evidence type="ECO:0000256" key="9">
    <source>
        <dbReference type="SAM" id="Phobius"/>
    </source>
</evidence>
<keyword evidence="4" id="KW-1003">Cell membrane</keyword>
<evidence type="ECO:0000256" key="6">
    <source>
        <dbReference type="ARBA" id="ARBA00022970"/>
    </source>
</evidence>
<evidence type="ECO:0000313" key="11">
    <source>
        <dbReference type="EMBL" id="SVB82355.1"/>
    </source>
</evidence>
<keyword evidence="6" id="KW-0029">Amino-acid transport</keyword>
<feature type="transmembrane region" description="Helical" evidence="9">
    <location>
        <begin position="218"/>
        <end position="245"/>
    </location>
</feature>
<feature type="transmembrane region" description="Helical" evidence="9">
    <location>
        <begin position="372"/>
        <end position="392"/>
    </location>
</feature>
<dbReference type="GO" id="GO:0043190">
    <property type="term" value="C:ATP-binding cassette (ABC) transporter complex"/>
    <property type="evidence" value="ECO:0007669"/>
    <property type="project" value="InterPro"/>
</dbReference>
<dbReference type="InterPro" id="IPR010065">
    <property type="entry name" value="AA_ABC_transptr_permease_3TM"/>
</dbReference>
<keyword evidence="5 9" id="KW-0812">Transmembrane</keyword>
<dbReference type="NCBIfam" id="TIGR01726">
    <property type="entry name" value="HEQRo_perm_3TM"/>
    <property type="match status" value="1"/>
</dbReference>
<dbReference type="PANTHER" id="PTHR30614">
    <property type="entry name" value="MEMBRANE COMPONENT OF AMINO ACID ABC TRANSPORTER"/>
    <property type="match status" value="1"/>
</dbReference>
<keyword evidence="8 9" id="KW-0472">Membrane</keyword>
<dbReference type="EMBL" id="UINC01059205">
    <property type="protein sequence ID" value="SVB82355.1"/>
    <property type="molecule type" value="Genomic_DNA"/>
</dbReference>
<evidence type="ECO:0000256" key="5">
    <source>
        <dbReference type="ARBA" id="ARBA00022692"/>
    </source>
</evidence>
<reference evidence="11" key="1">
    <citation type="submission" date="2018-05" db="EMBL/GenBank/DDBJ databases">
        <authorList>
            <person name="Lanie J.A."/>
            <person name="Ng W.-L."/>
            <person name="Kazmierczak K.M."/>
            <person name="Andrzejewski T.M."/>
            <person name="Davidsen T.M."/>
            <person name="Wayne K.J."/>
            <person name="Tettelin H."/>
            <person name="Glass J.I."/>
            <person name="Rusch D."/>
            <person name="Podicherti R."/>
            <person name="Tsui H.-C.T."/>
            <person name="Winkler M.E."/>
        </authorList>
    </citation>
    <scope>NUCLEOTIDE SEQUENCE</scope>
</reference>
<evidence type="ECO:0000256" key="1">
    <source>
        <dbReference type="ARBA" id="ARBA00004651"/>
    </source>
</evidence>
<dbReference type="Pfam" id="PF00528">
    <property type="entry name" value="BPD_transp_1"/>
    <property type="match status" value="1"/>
</dbReference>
<accession>A0A382H5F1</accession>
<feature type="transmembrane region" description="Helical" evidence="9">
    <location>
        <begin position="21"/>
        <end position="43"/>
    </location>
</feature>
<dbReference type="InterPro" id="IPR043429">
    <property type="entry name" value="ArtM/GltK/GlnP/TcyL/YhdX-like"/>
</dbReference>
<evidence type="ECO:0000256" key="3">
    <source>
        <dbReference type="ARBA" id="ARBA00022448"/>
    </source>
</evidence>
<sequence length="405" mass="43967">MDAILRNLTYQGIPIWRNVYVLRWVSQITSGLLVVLLVSWFFVNIGNAIEDREIPYGFSFLSREYQTPIGQHFLAYEASDTFLYAFVVALTNTLIVSVVGVALATILGIFVGVCRMSSNWIASKLALVYIEFFRNVPLLVHLFFWFYVVLELPPVREGYAIAQKVYINNGGLSFPWPSPNGIGAAGVWLLVVALAIVVGFVAYRRLAIRETTTGTNSYPLVLGVAVTLGISLFAWLLLSVGVIGSEGEPPFGLSYPEPHGAFGRISGGLTLSGGLIALLVGLVTYTAAFIAEIVRGGVQSVGRGQTEASRSVGLSAMNTLRHITFPQALRVIVPSMISQYLNLTKNSSLAGAIGYSDLTNVAKTMTQTAPAVSIFIMIMVAYLAMSLVYSVIGNLYNRHIRFTGG</sequence>
<evidence type="ECO:0000256" key="2">
    <source>
        <dbReference type="ARBA" id="ARBA00010072"/>
    </source>
</evidence>
<dbReference type="PANTHER" id="PTHR30614:SF37">
    <property type="entry name" value="AMINO-ACID ABC TRANSPORTER PERMEASE PROTEIN YHDX-RELATED"/>
    <property type="match status" value="1"/>
</dbReference>
<dbReference type="CDD" id="cd06261">
    <property type="entry name" value="TM_PBP2"/>
    <property type="match status" value="2"/>
</dbReference>
<evidence type="ECO:0000256" key="8">
    <source>
        <dbReference type="ARBA" id="ARBA00023136"/>
    </source>
</evidence>
<protein>
    <recommendedName>
        <fullName evidence="10">ABC transmembrane type-1 domain-containing protein</fullName>
    </recommendedName>
</protein>
<evidence type="ECO:0000256" key="7">
    <source>
        <dbReference type="ARBA" id="ARBA00022989"/>
    </source>
</evidence>
<feature type="transmembrane region" description="Helical" evidence="9">
    <location>
        <begin position="265"/>
        <end position="290"/>
    </location>
</feature>